<name>A0A0E9SBQ9_ANGAN</name>
<organism evidence="1">
    <name type="scientific">Anguilla anguilla</name>
    <name type="common">European freshwater eel</name>
    <name type="synonym">Muraena anguilla</name>
    <dbReference type="NCBI Taxonomy" id="7936"/>
    <lineage>
        <taxon>Eukaryota</taxon>
        <taxon>Metazoa</taxon>
        <taxon>Chordata</taxon>
        <taxon>Craniata</taxon>
        <taxon>Vertebrata</taxon>
        <taxon>Euteleostomi</taxon>
        <taxon>Actinopterygii</taxon>
        <taxon>Neopterygii</taxon>
        <taxon>Teleostei</taxon>
        <taxon>Anguilliformes</taxon>
        <taxon>Anguillidae</taxon>
        <taxon>Anguilla</taxon>
    </lineage>
</organism>
<proteinExistence type="predicted"/>
<reference evidence="1" key="1">
    <citation type="submission" date="2014-11" db="EMBL/GenBank/DDBJ databases">
        <authorList>
            <person name="Amaro Gonzalez C."/>
        </authorList>
    </citation>
    <scope>NUCLEOTIDE SEQUENCE</scope>
</reference>
<protein>
    <submittedName>
        <fullName evidence="1">Uncharacterized protein</fullName>
    </submittedName>
</protein>
<sequence>MRTAKSLIKAGSFPLSTVLPFGNRNHTLACLQMGRNKAISAGMLERKPMWMLALE</sequence>
<dbReference type="AlphaFoldDB" id="A0A0E9SBQ9"/>
<evidence type="ECO:0000313" key="1">
    <source>
        <dbReference type="EMBL" id="JAH38809.1"/>
    </source>
</evidence>
<dbReference type="EMBL" id="GBXM01069768">
    <property type="protein sequence ID" value="JAH38809.1"/>
    <property type="molecule type" value="Transcribed_RNA"/>
</dbReference>
<accession>A0A0E9SBQ9</accession>
<reference evidence="1" key="2">
    <citation type="journal article" date="2015" name="Fish Shellfish Immunol.">
        <title>Early steps in the European eel (Anguilla anguilla)-Vibrio vulnificus interaction in the gills: Role of the RtxA13 toxin.</title>
        <authorList>
            <person name="Callol A."/>
            <person name="Pajuelo D."/>
            <person name="Ebbesson L."/>
            <person name="Teles M."/>
            <person name="MacKenzie S."/>
            <person name="Amaro C."/>
        </authorList>
    </citation>
    <scope>NUCLEOTIDE SEQUENCE</scope>
</reference>